<dbReference type="InterPro" id="IPR019826">
    <property type="entry name" value="Carboxylesterase_B_AS"/>
</dbReference>
<evidence type="ECO:0000256" key="3">
    <source>
        <dbReference type="ARBA" id="ARBA00022801"/>
    </source>
</evidence>
<dbReference type="InterPro" id="IPR029058">
    <property type="entry name" value="AB_hydrolase_fold"/>
</dbReference>
<dbReference type="InterPro" id="IPR050309">
    <property type="entry name" value="Type-B_Carboxylest/Lipase"/>
</dbReference>
<keyword evidence="6" id="KW-0732">Signal</keyword>
<gene>
    <name evidence="9" type="primary">LOC115879484</name>
</gene>
<dbReference type="PANTHER" id="PTHR11559">
    <property type="entry name" value="CARBOXYLESTERASE"/>
    <property type="match status" value="1"/>
</dbReference>
<keyword evidence="2" id="KW-0719">Serine esterase</keyword>
<proteinExistence type="inferred from homology"/>
<dbReference type="AlphaFoldDB" id="A0A6J2XLQ0"/>
<name>A0A6J2XLQ0_SITOR</name>
<dbReference type="Proteomes" id="UP000504635">
    <property type="component" value="Unplaced"/>
</dbReference>
<comment type="similarity">
    <text evidence="1 6">Belongs to the type-B carboxylesterase/lipase family.</text>
</comment>
<dbReference type="OrthoDB" id="19653at2759"/>
<evidence type="ECO:0000259" key="7">
    <source>
        <dbReference type="Pfam" id="PF00135"/>
    </source>
</evidence>
<keyword evidence="4" id="KW-1015">Disulfide bond</keyword>
<dbReference type="SUPFAM" id="SSF53474">
    <property type="entry name" value="alpha/beta-Hydrolases"/>
    <property type="match status" value="1"/>
</dbReference>
<keyword evidence="3 6" id="KW-0378">Hydrolase</keyword>
<evidence type="ECO:0000313" key="8">
    <source>
        <dbReference type="Proteomes" id="UP000504635"/>
    </source>
</evidence>
<evidence type="ECO:0000256" key="1">
    <source>
        <dbReference type="ARBA" id="ARBA00005964"/>
    </source>
</evidence>
<keyword evidence="8" id="KW-1185">Reference proteome</keyword>
<evidence type="ECO:0000256" key="6">
    <source>
        <dbReference type="RuleBase" id="RU361235"/>
    </source>
</evidence>
<protein>
    <recommendedName>
        <fullName evidence="6">Carboxylic ester hydrolase</fullName>
        <ecNumber evidence="6">3.1.1.-</ecNumber>
    </recommendedName>
</protein>
<feature type="chain" id="PRO_5027147345" description="Carboxylic ester hydrolase" evidence="6">
    <location>
        <begin position="18"/>
        <end position="549"/>
    </location>
</feature>
<evidence type="ECO:0000256" key="4">
    <source>
        <dbReference type="ARBA" id="ARBA00023157"/>
    </source>
</evidence>
<feature type="signal peptide" evidence="6">
    <location>
        <begin position="1"/>
        <end position="17"/>
    </location>
</feature>
<keyword evidence="5" id="KW-0325">Glycoprotein</keyword>
<reference evidence="9" key="1">
    <citation type="submission" date="2025-08" db="UniProtKB">
        <authorList>
            <consortium name="RefSeq"/>
        </authorList>
    </citation>
    <scope>IDENTIFICATION</scope>
    <source>
        <tissue evidence="9">Gonads</tissue>
    </source>
</reference>
<dbReference type="GeneID" id="115879484"/>
<evidence type="ECO:0000313" key="9">
    <source>
        <dbReference type="RefSeq" id="XP_030752242.1"/>
    </source>
</evidence>
<accession>A0A6J2XLQ0</accession>
<sequence length="549" mass="61655">MNILFILVLIYIPFVISEDVFVTISQGTLRGHILTSPGNKTFRVFQGIPYAQPPVGNLRFQAPQPPLKWDGIRDATKDGNICFAVTKDSPNESEDCLFVNVFVPVLDSDNKTKFPVLLSIHGGGFTHGSSVYKEFGPDYLIEQEIIVVTLNYRLGPFGFLSTDDDVVSGNAGLKDQAAAIKWTYENIEVFGGDINKITISGQSAGSASVGFQLLYKGNEGYFRGAIMESGSPLNMWSFSVGFDPKAYAVDLAQQVNATIDANISSTDLLDFLVGLDGKDIDTASTKTTVSTSALPVIERESETAFLTSSQYELLENGDFIRVPILIGTNSEEDIHYGQDLEQLEKYLEVYEKNIERFIPTNLILSDTVNKSTVGKTIRDLYLENIPDDEKLGHLIKFMSHNTFTRAIIKHASLAANYTQIFFYVFSYDGPLGNVNITVKGADKVAHGEETKYLWKQVGYNDDLSKFPASDVLTYNRLISLWTNFVKYLTPTPEEAELLQNITWPLYDNENYKYLDIGRNLEINKKPKRPYYDAWNQYYEEWANDSLITF</sequence>
<organism evidence="8 9">
    <name type="scientific">Sitophilus oryzae</name>
    <name type="common">Rice weevil</name>
    <name type="synonym">Curculio oryzae</name>
    <dbReference type="NCBI Taxonomy" id="7048"/>
    <lineage>
        <taxon>Eukaryota</taxon>
        <taxon>Metazoa</taxon>
        <taxon>Ecdysozoa</taxon>
        <taxon>Arthropoda</taxon>
        <taxon>Hexapoda</taxon>
        <taxon>Insecta</taxon>
        <taxon>Pterygota</taxon>
        <taxon>Neoptera</taxon>
        <taxon>Endopterygota</taxon>
        <taxon>Coleoptera</taxon>
        <taxon>Polyphaga</taxon>
        <taxon>Cucujiformia</taxon>
        <taxon>Curculionidae</taxon>
        <taxon>Dryophthorinae</taxon>
        <taxon>Sitophilus</taxon>
    </lineage>
</organism>
<evidence type="ECO:0000256" key="5">
    <source>
        <dbReference type="ARBA" id="ARBA00023180"/>
    </source>
</evidence>
<dbReference type="GO" id="GO:0052689">
    <property type="term" value="F:carboxylic ester hydrolase activity"/>
    <property type="evidence" value="ECO:0007669"/>
    <property type="project" value="UniProtKB-KW"/>
</dbReference>
<dbReference type="PROSITE" id="PS00122">
    <property type="entry name" value="CARBOXYLESTERASE_B_1"/>
    <property type="match status" value="1"/>
</dbReference>
<dbReference type="EC" id="3.1.1.-" evidence="6"/>
<dbReference type="KEGG" id="soy:115879484"/>
<dbReference type="InParanoid" id="A0A6J2XLQ0"/>
<dbReference type="RefSeq" id="XP_030752242.1">
    <property type="nucleotide sequence ID" value="XM_030896382.1"/>
</dbReference>
<feature type="domain" description="Carboxylesterase type B" evidence="7">
    <location>
        <begin position="20"/>
        <end position="534"/>
    </location>
</feature>
<dbReference type="InterPro" id="IPR002018">
    <property type="entry name" value="CarbesteraseB"/>
</dbReference>
<dbReference type="Gene3D" id="3.40.50.1820">
    <property type="entry name" value="alpha/beta hydrolase"/>
    <property type="match status" value="1"/>
</dbReference>
<evidence type="ECO:0000256" key="2">
    <source>
        <dbReference type="ARBA" id="ARBA00022487"/>
    </source>
</evidence>
<dbReference type="PROSITE" id="PS00941">
    <property type="entry name" value="CARBOXYLESTERASE_B_2"/>
    <property type="match status" value="1"/>
</dbReference>
<dbReference type="InterPro" id="IPR019819">
    <property type="entry name" value="Carboxylesterase_B_CS"/>
</dbReference>
<dbReference type="Pfam" id="PF00135">
    <property type="entry name" value="COesterase"/>
    <property type="match status" value="1"/>
</dbReference>